<evidence type="ECO:0000313" key="1">
    <source>
        <dbReference type="EMBL" id="AWH94151.1"/>
    </source>
</evidence>
<accession>A0A2S1RD37</accession>
<dbReference type="EMBL" id="CP015452">
    <property type="protein sequence ID" value="AWH94151.1"/>
    <property type="molecule type" value="Genomic_DNA"/>
</dbReference>
<dbReference type="AlphaFoldDB" id="A0A2S1RD37"/>
<keyword evidence="2" id="KW-1185">Reference proteome</keyword>
<name>A0A2S1RD37_9ACTN</name>
<reference evidence="1 2" key="1">
    <citation type="submission" date="2016-04" db="EMBL/GenBank/DDBJ databases">
        <title>Complete genome sequence of Dietzia lutea YIM 80766T, a strain isolated from desert soil in Egypt.</title>
        <authorList>
            <person name="Zhao J."/>
            <person name="Hu B."/>
            <person name="Geng S."/>
            <person name="Nie Y."/>
            <person name="Tang Y."/>
        </authorList>
    </citation>
    <scope>NUCLEOTIDE SEQUENCE [LARGE SCALE GENOMIC DNA]</scope>
    <source>
        <strain evidence="1 2">YIM 80766</strain>
        <plasmid evidence="1 2">unnamed3</plasmid>
    </source>
</reference>
<proteinExistence type="predicted"/>
<sequence length="87" mass="8620">METMRAAGAMPAQLTTTRSGAASVARAMAALTSSSLVTSAAMRVMPSSMPCSTALSIDCWRSEAEHDGALLGEGTRGGVTQAGGGTG</sequence>
<protein>
    <submittedName>
        <fullName evidence="1">Uncharacterized protein</fullName>
    </submittedName>
</protein>
<dbReference type="KEGG" id="dlu:A6035_17600"/>
<organism evidence="1 2">
    <name type="scientific">Dietzia lutea</name>
    <dbReference type="NCBI Taxonomy" id="546160"/>
    <lineage>
        <taxon>Bacteria</taxon>
        <taxon>Bacillati</taxon>
        <taxon>Actinomycetota</taxon>
        <taxon>Actinomycetes</taxon>
        <taxon>Mycobacteriales</taxon>
        <taxon>Dietziaceae</taxon>
        <taxon>Dietzia</taxon>
    </lineage>
</organism>
<geneLocation type="plasmid" evidence="1 2">
    <name>unnamed3</name>
</geneLocation>
<keyword evidence="1" id="KW-0614">Plasmid</keyword>
<gene>
    <name evidence="1" type="ORF">A6035_17600</name>
</gene>
<evidence type="ECO:0000313" key="2">
    <source>
        <dbReference type="Proteomes" id="UP000244928"/>
    </source>
</evidence>
<dbReference type="Proteomes" id="UP000244928">
    <property type="component" value="Plasmid unnamed3"/>
</dbReference>